<reference evidence="3 4" key="1">
    <citation type="submission" date="2017-02" db="EMBL/GenBank/DDBJ databases">
        <authorList>
            <person name="Peterson S.W."/>
        </authorList>
    </citation>
    <scope>NUCLEOTIDE SEQUENCE [LARGE SCALE GENOMIC DNA]</scope>
    <source>
        <strain evidence="3 4">VKM Ac-2059</strain>
    </source>
</reference>
<sequence length="228" mass="23077">MTADSAAPTPNDRARRRNITLAIAAGIVLIVVLVAGVLVGVQGLGGATAGGSDGGAGGSGSGSGGSSETARPQPSETAAAAPVITGPNPQSCDQVYSKRMFATLEKGGPLNDETIAEEPASTTPAVAALLADLPGLRCSWGQAGEFAIITEVKQVTAEQSAAALAALRAADFSCYAEAGGTRCVVQDDSEGGSSGQSHFLRENVWLATDWLNWPQAGYTADMVRTLWG</sequence>
<dbReference type="AlphaFoldDB" id="A0A1T5K515"/>
<evidence type="ECO:0000313" key="4">
    <source>
        <dbReference type="Proteomes" id="UP000190857"/>
    </source>
</evidence>
<evidence type="ECO:0000313" key="3">
    <source>
        <dbReference type="EMBL" id="SKC58842.1"/>
    </source>
</evidence>
<evidence type="ECO:0000256" key="1">
    <source>
        <dbReference type="SAM" id="MobiDB-lite"/>
    </source>
</evidence>
<evidence type="ECO:0000256" key="2">
    <source>
        <dbReference type="SAM" id="Phobius"/>
    </source>
</evidence>
<organism evidence="3 4">
    <name type="scientific">Okibacterium fritillariae</name>
    <dbReference type="NCBI Taxonomy" id="123320"/>
    <lineage>
        <taxon>Bacteria</taxon>
        <taxon>Bacillati</taxon>
        <taxon>Actinomycetota</taxon>
        <taxon>Actinomycetes</taxon>
        <taxon>Micrococcales</taxon>
        <taxon>Microbacteriaceae</taxon>
        <taxon>Okibacterium</taxon>
    </lineage>
</organism>
<proteinExistence type="predicted"/>
<dbReference type="Proteomes" id="UP000190857">
    <property type="component" value="Unassembled WGS sequence"/>
</dbReference>
<gene>
    <name evidence="3" type="ORF">SAMN06309945_1915</name>
</gene>
<accession>A0A1T5K515</accession>
<protein>
    <submittedName>
        <fullName evidence="3">Uncharacterized protein</fullName>
    </submittedName>
</protein>
<keyword evidence="2" id="KW-0812">Transmembrane</keyword>
<keyword evidence="2" id="KW-1133">Transmembrane helix</keyword>
<keyword evidence="4" id="KW-1185">Reference proteome</keyword>
<feature type="transmembrane region" description="Helical" evidence="2">
    <location>
        <begin position="21"/>
        <end position="41"/>
    </location>
</feature>
<dbReference type="STRING" id="123320.SAMN06309945_1915"/>
<dbReference type="EMBL" id="FUZP01000002">
    <property type="protein sequence ID" value="SKC58842.1"/>
    <property type="molecule type" value="Genomic_DNA"/>
</dbReference>
<dbReference type="OrthoDB" id="5108077at2"/>
<keyword evidence="2" id="KW-0472">Membrane</keyword>
<feature type="region of interest" description="Disordered" evidence="1">
    <location>
        <begin position="48"/>
        <end position="88"/>
    </location>
</feature>
<feature type="compositionally biased region" description="Gly residues" evidence="1">
    <location>
        <begin position="48"/>
        <end position="65"/>
    </location>
</feature>
<name>A0A1T5K515_9MICO</name>
<dbReference type="RefSeq" id="WP_079728025.1">
    <property type="nucleotide sequence ID" value="NZ_FUZP01000002.1"/>
</dbReference>